<dbReference type="PANTHER" id="PTHR45714:SF72">
    <property type="entry name" value="HOMEOBOX-LEUCINE ZIPPER PROTEIN HOX26-RELATED"/>
    <property type="match status" value="1"/>
</dbReference>
<keyword evidence="5 8" id="KW-0371">Homeobox</keyword>
<evidence type="ECO:0000256" key="10">
    <source>
        <dbReference type="SAM" id="Coils"/>
    </source>
</evidence>
<dbReference type="InterPro" id="IPR017970">
    <property type="entry name" value="Homeobox_CS"/>
</dbReference>
<dbReference type="SUPFAM" id="SSF46689">
    <property type="entry name" value="Homeodomain-like"/>
    <property type="match status" value="1"/>
</dbReference>
<evidence type="ECO:0000256" key="7">
    <source>
        <dbReference type="ARBA" id="ARBA00023242"/>
    </source>
</evidence>
<dbReference type="InterPro" id="IPR050762">
    <property type="entry name" value="HD-ZIP_Homeobox_LZ_Class_II"/>
</dbReference>
<dbReference type="SMART" id="SM00389">
    <property type="entry name" value="HOX"/>
    <property type="match status" value="1"/>
</dbReference>
<dbReference type="PROSITE" id="PS50071">
    <property type="entry name" value="HOMEOBOX_2"/>
    <property type="match status" value="1"/>
</dbReference>
<dbReference type="InterPro" id="IPR009057">
    <property type="entry name" value="Homeodomain-like_sf"/>
</dbReference>
<dbReference type="GO" id="GO:0005634">
    <property type="term" value="C:nucleus"/>
    <property type="evidence" value="ECO:0007669"/>
    <property type="project" value="UniProtKB-SubCell"/>
</dbReference>
<keyword evidence="10" id="KW-0175">Coiled coil</keyword>
<dbReference type="AlphaFoldDB" id="A0A8B8PMI8"/>
<feature type="compositionally biased region" description="Polar residues" evidence="11">
    <location>
        <begin position="66"/>
        <end position="86"/>
    </location>
</feature>
<feature type="coiled-coil region" evidence="10">
    <location>
        <begin position="172"/>
        <end position="199"/>
    </location>
</feature>
<evidence type="ECO:0000256" key="6">
    <source>
        <dbReference type="ARBA" id="ARBA00023163"/>
    </source>
</evidence>
<sequence length="235" mass="26196">MGDVEEACNTGLFLGLGVGGCATKRKEERKKKNRLNSTTSSSTVGLGLSFSIYCSSSKVETDDHPSNSINNTEYSTRSSFRNSFDQSQDDHNSPPRSSSNNAGDFSGGGRKKLRLTREQSALLEESFKLHTTLAPAQKQSLADQLKLKPRQVEVWFQNRRARSKLKQTEVDCEFLKKCCETLSDENRRLKRELQELRSCSPYVQAPKTAAVMLCPSCEILARGNSEATRKENCSI</sequence>
<evidence type="ECO:0000256" key="4">
    <source>
        <dbReference type="ARBA" id="ARBA00023125"/>
    </source>
</evidence>
<reference evidence="14" key="1">
    <citation type="submission" date="2025-08" db="UniProtKB">
        <authorList>
            <consortium name="RefSeq"/>
        </authorList>
    </citation>
    <scope>IDENTIFICATION</scope>
    <source>
        <tissue evidence="14">Leaf</tissue>
    </source>
</reference>
<gene>
    <name evidence="14" type="primary">LOC115744510</name>
</gene>
<dbReference type="PROSITE" id="PS00027">
    <property type="entry name" value="HOMEOBOX_1"/>
    <property type="match status" value="1"/>
</dbReference>
<evidence type="ECO:0000256" key="1">
    <source>
        <dbReference type="ARBA" id="ARBA00004123"/>
    </source>
</evidence>
<dbReference type="GeneID" id="115744510"/>
<keyword evidence="4 8" id="KW-0238">DNA-binding</keyword>
<dbReference type="Pfam" id="PF02183">
    <property type="entry name" value="HALZ"/>
    <property type="match status" value="1"/>
</dbReference>
<keyword evidence="6" id="KW-0804">Transcription</keyword>
<evidence type="ECO:0000259" key="12">
    <source>
        <dbReference type="PROSITE" id="PS50071"/>
    </source>
</evidence>
<evidence type="ECO:0000313" key="14">
    <source>
        <dbReference type="RefSeq" id="XP_030535586.1"/>
    </source>
</evidence>
<dbReference type="RefSeq" id="XP_030535586.1">
    <property type="nucleotide sequence ID" value="XM_030679726.2"/>
</dbReference>
<evidence type="ECO:0000256" key="11">
    <source>
        <dbReference type="SAM" id="MobiDB-lite"/>
    </source>
</evidence>
<dbReference type="Proteomes" id="UP000827889">
    <property type="component" value="Chromosome 4"/>
</dbReference>
<evidence type="ECO:0000256" key="9">
    <source>
        <dbReference type="RuleBase" id="RU000682"/>
    </source>
</evidence>
<evidence type="ECO:0000256" key="8">
    <source>
        <dbReference type="PROSITE-ProRule" id="PRU00108"/>
    </source>
</evidence>
<keyword evidence="3" id="KW-0805">Transcription regulation</keyword>
<comment type="similarity">
    <text evidence="2">Belongs to the HD-ZIP homeobox family. Class II subfamily.</text>
</comment>
<dbReference type="OrthoDB" id="6159439at2759"/>
<evidence type="ECO:0000256" key="5">
    <source>
        <dbReference type="ARBA" id="ARBA00023155"/>
    </source>
</evidence>
<accession>A0A8B8PMI8</accession>
<dbReference type="KEGG" id="rarg:115744510"/>
<dbReference type="InterPro" id="IPR001356">
    <property type="entry name" value="HD"/>
</dbReference>
<dbReference type="Pfam" id="PF00046">
    <property type="entry name" value="Homeodomain"/>
    <property type="match status" value="1"/>
</dbReference>
<dbReference type="InterPro" id="IPR003106">
    <property type="entry name" value="Leu_zip_homeo"/>
</dbReference>
<dbReference type="SMART" id="SM00340">
    <property type="entry name" value="HALZ"/>
    <property type="match status" value="1"/>
</dbReference>
<name>A0A8B8PMI8_9MYRT</name>
<proteinExistence type="inferred from homology"/>
<dbReference type="GO" id="GO:0000981">
    <property type="term" value="F:DNA-binding transcription factor activity, RNA polymerase II-specific"/>
    <property type="evidence" value="ECO:0007669"/>
    <property type="project" value="InterPro"/>
</dbReference>
<keyword evidence="13" id="KW-1185">Reference proteome</keyword>
<evidence type="ECO:0000256" key="3">
    <source>
        <dbReference type="ARBA" id="ARBA00023015"/>
    </source>
</evidence>
<feature type="compositionally biased region" description="Polar residues" evidence="11">
    <location>
        <begin position="94"/>
        <end position="103"/>
    </location>
</feature>
<feature type="DNA-binding region" description="Homeobox" evidence="8">
    <location>
        <begin position="108"/>
        <end position="167"/>
    </location>
</feature>
<feature type="region of interest" description="Disordered" evidence="11">
    <location>
        <begin position="58"/>
        <end position="110"/>
    </location>
</feature>
<dbReference type="GO" id="GO:0043565">
    <property type="term" value="F:sequence-specific DNA binding"/>
    <property type="evidence" value="ECO:0007669"/>
    <property type="project" value="InterPro"/>
</dbReference>
<feature type="domain" description="Homeobox" evidence="12">
    <location>
        <begin position="106"/>
        <end position="166"/>
    </location>
</feature>
<protein>
    <submittedName>
        <fullName evidence="14">Homeobox-leucine zipper protein HAT22-like</fullName>
    </submittedName>
</protein>
<dbReference type="Gene3D" id="1.10.10.60">
    <property type="entry name" value="Homeodomain-like"/>
    <property type="match status" value="1"/>
</dbReference>
<dbReference type="CDD" id="cd00086">
    <property type="entry name" value="homeodomain"/>
    <property type="match status" value="1"/>
</dbReference>
<organism evidence="13 14">
    <name type="scientific">Rhodamnia argentea</name>
    <dbReference type="NCBI Taxonomy" id="178133"/>
    <lineage>
        <taxon>Eukaryota</taxon>
        <taxon>Viridiplantae</taxon>
        <taxon>Streptophyta</taxon>
        <taxon>Embryophyta</taxon>
        <taxon>Tracheophyta</taxon>
        <taxon>Spermatophyta</taxon>
        <taxon>Magnoliopsida</taxon>
        <taxon>eudicotyledons</taxon>
        <taxon>Gunneridae</taxon>
        <taxon>Pentapetalae</taxon>
        <taxon>rosids</taxon>
        <taxon>malvids</taxon>
        <taxon>Myrtales</taxon>
        <taxon>Myrtaceae</taxon>
        <taxon>Myrtoideae</taxon>
        <taxon>Myrteae</taxon>
        <taxon>Australasian group</taxon>
        <taxon>Rhodamnia</taxon>
    </lineage>
</organism>
<comment type="subcellular location">
    <subcellularLocation>
        <location evidence="1 8 9">Nucleus</location>
    </subcellularLocation>
</comment>
<dbReference type="PANTHER" id="PTHR45714">
    <property type="entry name" value="HOMEOBOX-LEUCINE ZIPPER PROTEIN HAT14"/>
    <property type="match status" value="1"/>
</dbReference>
<evidence type="ECO:0000256" key="2">
    <source>
        <dbReference type="ARBA" id="ARBA00006074"/>
    </source>
</evidence>
<keyword evidence="7 8" id="KW-0539">Nucleus</keyword>
<evidence type="ECO:0000313" key="13">
    <source>
        <dbReference type="Proteomes" id="UP000827889"/>
    </source>
</evidence>